<reference evidence="14" key="1">
    <citation type="submission" date="2023-10" db="EMBL/GenBank/DDBJ databases">
        <title>Genome assembly of Pristionchus species.</title>
        <authorList>
            <person name="Yoshida K."/>
            <person name="Sommer R.J."/>
        </authorList>
    </citation>
    <scope>NUCLEOTIDE SEQUENCE</scope>
    <source>
        <strain evidence="14">RS0144</strain>
    </source>
</reference>
<feature type="non-terminal residue" evidence="14">
    <location>
        <position position="1"/>
    </location>
</feature>
<dbReference type="Gene3D" id="2.60.40.200">
    <property type="entry name" value="Superoxide dismutase, copper/zinc binding domain"/>
    <property type="match status" value="1"/>
</dbReference>
<comment type="caution">
    <text evidence="14">The sequence shown here is derived from an EMBL/GenBank/DDBJ whole genome shotgun (WGS) entry which is preliminary data.</text>
</comment>
<evidence type="ECO:0000256" key="6">
    <source>
        <dbReference type="ARBA" id="ARBA00022723"/>
    </source>
</evidence>
<dbReference type="InterPro" id="IPR024134">
    <property type="entry name" value="SOD_Cu/Zn_/chaperone"/>
</dbReference>
<evidence type="ECO:0000256" key="7">
    <source>
        <dbReference type="ARBA" id="ARBA00022833"/>
    </source>
</evidence>
<comment type="similarity">
    <text evidence="4">Belongs to the Cu-Zn superoxide dismutase family.</text>
</comment>
<evidence type="ECO:0000313" key="14">
    <source>
        <dbReference type="EMBL" id="GMS94771.1"/>
    </source>
</evidence>
<keyword evidence="8" id="KW-0049">Antioxidant</keyword>
<dbReference type="InterPro" id="IPR036423">
    <property type="entry name" value="SOD-like_Cu/Zn_dom_sf"/>
</dbReference>
<dbReference type="InterPro" id="IPR018152">
    <property type="entry name" value="SOD_Cu/Zn_BS"/>
</dbReference>
<keyword evidence="7" id="KW-0862">Zinc</keyword>
<dbReference type="PRINTS" id="PR00068">
    <property type="entry name" value="CUZNDISMTASE"/>
</dbReference>
<evidence type="ECO:0000256" key="1">
    <source>
        <dbReference type="ARBA" id="ARBA00001935"/>
    </source>
</evidence>
<dbReference type="EMBL" id="BTSX01000004">
    <property type="protein sequence ID" value="GMS94771.1"/>
    <property type="molecule type" value="Genomic_DNA"/>
</dbReference>
<gene>
    <name evidence="14" type="ORF">PENTCL1PPCAC_16946</name>
</gene>
<accession>A0AAV5TKE1</accession>
<dbReference type="EC" id="1.15.1.1" evidence="5"/>
<feature type="chain" id="PRO_5043618926" description="Extracellular superoxide dismutase [Cu-Zn]" evidence="12">
    <location>
        <begin position="20"/>
        <end position="202"/>
    </location>
</feature>
<dbReference type="PROSITE" id="PS00087">
    <property type="entry name" value="SOD_CU_ZN_1"/>
    <property type="match status" value="1"/>
</dbReference>
<evidence type="ECO:0000256" key="12">
    <source>
        <dbReference type="SAM" id="SignalP"/>
    </source>
</evidence>
<dbReference type="CDD" id="cd00305">
    <property type="entry name" value="Cu-Zn_Superoxide_Dismutase"/>
    <property type="match status" value="1"/>
</dbReference>
<proteinExistence type="inferred from homology"/>
<dbReference type="GO" id="GO:0005576">
    <property type="term" value="C:extracellular region"/>
    <property type="evidence" value="ECO:0007669"/>
    <property type="project" value="UniProtKB-SubCell"/>
</dbReference>
<evidence type="ECO:0000256" key="8">
    <source>
        <dbReference type="ARBA" id="ARBA00022862"/>
    </source>
</evidence>
<evidence type="ECO:0000259" key="13">
    <source>
        <dbReference type="Pfam" id="PF00080"/>
    </source>
</evidence>
<feature type="signal peptide" evidence="12">
    <location>
        <begin position="1"/>
        <end position="19"/>
    </location>
</feature>
<keyword evidence="15" id="KW-1185">Reference proteome</keyword>
<name>A0AAV5TKE1_9BILA</name>
<feature type="domain" description="Superoxide dismutase copper/zinc binding" evidence="13">
    <location>
        <begin position="42"/>
        <end position="174"/>
    </location>
</feature>
<dbReference type="PANTHER" id="PTHR10003">
    <property type="entry name" value="SUPEROXIDE DISMUTASE CU-ZN -RELATED"/>
    <property type="match status" value="1"/>
</dbReference>
<evidence type="ECO:0000256" key="11">
    <source>
        <dbReference type="ARBA" id="ARBA00072705"/>
    </source>
</evidence>
<dbReference type="PROSITE" id="PS00332">
    <property type="entry name" value="SOD_CU_ZN_2"/>
    <property type="match status" value="1"/>
</dbReference>
<keyword evidence="10" id="KW-1015">Disulfide bond</keyword>
<evidence type="ECO:0000256" key="3">
    <source>
        <dbReference type="ARBA" id="ARBA00004239"/>
    </source>
</evidence>
<dbReference type="Pfam" id="PF00080">
    <property type="entry name" value="Sod_Cu"/>
    <property type="match status" value="1"/>
</dbReference>
<protein>
    <recommendedName>
        <fullName evidence="11">Extracellular superoxide dismutase [Cu-Zn]</fullName>
        <ecNumber evidence="5">1.15.1.1</ecNumber>
    </recommendedName>
</protein>
<comment type="subcellular location">
    <subcellularLocation>
        <location evidence="3">Secreted</location>
        <location evidence="3">Extracellular space</location>
    </subcellularLocation>
</comment>
<keyword evidence="9" id="KW-0186">Copper</keyword>
<dbReference type="Proteomes" id="UP001432027">
    <property type="component" value="Unassembled WGS sequence"/>
</dbReference>
<keyword evidence="6" id="KW-0479">Metal-binding</keyword>
<dbReference type="InterPro" id="IPR001424">
    <property type="entry name" value="SOD_Cu_Zn_dom"/>
</dbReference>
<keyword evidence="12" id="KW-0732">Signal</keyword>
<dbReference type="GO" id="GO:0004784">
    <property type="term" value="F:superoxide dismutase activity"/>
    <property type="evidence" value="ECO:0007669"/>
    <property type="project" value="UniProtKB-EC"/>
</dbReference>
<evidence type="ECO:0000256" key="4">
    <source>
        <dbReference type="ARBA" id="ARBA00010457"/>
    </source>
</evidence>
<dbReference type="AlphaFoldDB" id="A0AAV5TKE1"/>
<organism evidence="14 15">
    <name type="scientific">Pristionchus entomophagus</name>
    <dbReference type="NCBI Taxonomy" id="358040"/>
    <lineage>
        <taxon>Eukaryota</taxon>
        <taxon>Metazoa</taxon>
        <taxon>Ecdysozoa</taxon>
        <taxon>Nematoda</taxon>
        <taxon>Chromadorea</taxon>
        <taxon>Rhabditida</taxon>
        <taxon>Rhabditina</taxon>
        <taxon>Diplogasteromorpha</taxon>
        <taxon>Diplogasteroidea</taxon>
        <taxon>Neodiplogasteridae</taxon>
        <taxon>Pristionchus</taxon>
    </lineage>
</organism>
<evidence type="ECO:0000256" key="10">
    <source>
        <dbReference type="ARBA" id="ARBA00023157"/>
    </source>
</evidence>
<comment type="cofactor">
    <cofactor evidence="1">
        <name>Cu cation</name>
        <dbReference type="ChEBI" id="CHEBI:23378"/>
    </cofactor>
</comment>
<evidence type="ECO:0000256" key="2">
    <source>
        <dbReference type="ARBA" id="ARBA00001947"/>
    </source>
</evidence>
<dbReference type="GO" id="GO:0005507">
    <property type="term" value="F:copper ion binding"/>
    <property type="evidence" value="ECO:0007669"/>
    <property type="project" value="InterPro"/>
</dbReference>
<dbReference type="FunFam" id="2.60.40.200:FF:000004">
    <property type="entry name" value="Copper chaperone for superoxide dismutase"/>
    <property type="match status" value="1"/>
</dbReference>
<comment type="cofactor">
    <cofactor evidence="2">
        <name>Zn(2+)</name>
        <dbReference type="ChEBI" id="CHEBI:29105"/>
    </cofactor>
</comment>
<sequence length="202" mass="21215">FRMKTLLISTLLTFSSSQASQFLSARAILFKSRSGDNPGEMVGTIDFYQEDGKVSVNGTVSGLPAGQHGFHVHEHGDLSNGCLNTGAHYNPYSKNHGAPDASVRHNGDLGNIQTSADGATAVDTRDSYLALNGPLSIIGRAVVVHEMKDDLGLGGNDASLTTGNAGARVACGVIAVMDEEDSSFSVLSISTFFVTIAYLFSQ</sequence>
<evidence type="ECO:0000256" key="9">
    <source>
        <dbReference type="ARBA" id="ARBA00023008"/>
    </source>
</evidence>
<evidence type="ECO:0000256" key="5">
    <source>
        <dbReference type="ARBA" id="ARBA00012682"/>
    </source>
</evidence>
<evidence type="ECO:0000313" key="15">
    <source>
        <dbReference type="Proteomes" id="UP001432027"/>
    </source>
</evidence>
<dbReference type="SUPFAM" id="SSF49329">
    <property type="entry name" value="Cu,Zn superoxide dismutase-like"/>
    <property type="match status" value="1"/>
</dbReference>